<comment type="similarity">
    <text evidence="1 2">Belongs to the UPF0235 family.</text>
</comment>
<dbReference type="PANTHER" id="PTHR13420">
    <property type="entry name" value="UPF0235 PROTEIN C15ORF40"/>
    <property type="match status" value="1"/>
</dbReference>
<keyword evidence="4" id="KW-1185">Reference proteome</keyword>
<dbReference type="AlphaFoldDB" id="A0A840YVY5"/>
<protein>
    <recommendedName>
        <fullName evidence="2">UPF0235 protein FHR23_000624</fullName>
    </recommendedName>
</protein>
<proteinExistence type="inferred from homology"/>
<gene>
    <name evidence="3" type="ORF">FHR23_000624</name>
</gene>
<dbReference type="NCBIfam" id="TIGR00251">
    <property type="entry name" value="DUF167 family protein"/>
    <property type="match status" value="1"/>
</dbReference>
<evidence type="ECO:0000313" key="3">
    <source>
        <dbReference type="EMBL" id="MBB5717717.1"/>
    </source>
</evidence>
<sequence>MTSAAWAETDDGITLALRVTPRSSRESIGPGTDMFVVRLRAPPVDGAANKALVAFLAKSFGVAKRDVTLLSGETGRLKRVAVSGDTQALASVAASLYGSES</sequence>
<dbReference type="HAMAP" id="MF_00634">
    <property type="entry name" value="UPF0235"/>
    <property type="match status" value="1"/>
</dbReference>
<comment type="caution">
    <text evidence="3">The sequence shown here is derived from an EMBL/GenBank/DDBJ whole genome shotgun (WGS) entry which is preliminary data.</text>
</comment>
<dbReference type="Gene3D" id="3.30.1200.10">
    <property type="entry name" value="YggU-like"/>
    <property type="match status" value="1"/>
</dbReference>
<reference evidence="3 4" key="1">
    <citation type="submission" date="2020-08" db="EMBL/GenBank/DDBJ databases">
        <title>Genomic Encyclopedia of Type Strains, Phase IV (KMG-IV): sequencing the most valuable type-strain genomes for metagenomic binning, comparative biology and taxonomic classification.</title>
        <authorList>
            <person name="Goeker M."/>
        </authorList>
    </citation>
    <scope>NUCLEOTIDE SEQUENCE [LARGE SCALE GENOMIC DNA]</scope>
    <source>
        <strain evidence="3 4">DSM 27203</strain>
    </source>
</reference>
<dbReference type="Pfam" id="PF02594">
    <property type="entry name" value="DUF167"/>
    <property type="match status" value="1"/>
</dbReference>
<accession>A0A840YVY5</accession>
<name>A0A840YVY5_9SPHN</name>
<dbReference type="GO" id="GO:0005737">
    <property type="term" value="C:cytoplasm"/>
    <property type="evidence" value="ECO:0007669"/>
    <property type="project" value="TreeGrafter"/>
</dbReference>
<dbReference type="SUPFAM" id="SSF69786">
    <property type="entry name" value="YggU-like"/>
    <property type="match status" value="1"/>
</dbReference>
<evidence type="ECO:0000256" key="2">
    <source>
        <dbReference type="HAMAP-Rule" id="MF_00634"/>
    </source>
</evidence>
<evidence type="ECO:0000256" key="1">
    <source>
        <dbReference type="ARBA" id="ARBA00010364"/>
    </source>
</evidence>
<dbReference type="RefSeq" id="WP_343042960.1">
    <property type="nucleotide sequence ID" value="NZ_BAABIF010000004.1"/>
</dbReference>
<dbReference type="InterPro" id="IPR036591">
    <property type="entry name" value="YggU-like_sf"/>
</dbReference>
<dbReference type="Proteomes" id="UP000554342">
    <property type="component" value="Unassembled WGS sequence"/>
</dbReference>
<evidence type="ECO:0000313" key="4">
    <source>
        <dbReference type="Proteomes" id="UP000554342"/>
    </source>
</evidence>
<dbReference type="PANTHER" id="PTHR13420:SF7">
    <property type="entry name" value="UPF0235 PROTEIN C15ORF40"/>
    <property type="match status" value="1"/>
</dbReference>
<organism evidence="3 4">
    <name type="scientific">Stakelama sediminis</name>
    <dbReference type="NCBI Taxonomy" id="463200"/>
    <lineage>
        <taxon>Bacteria</taxon>
        <taxon>Pseudomonadati</taxon>
        <taxon>Pseudomonadota</taxon>
        <taxon>Alphaproteobacteria</taxon>
        <taxon>Sphingomonadales</taxon>
        <taxon>Sphingomonadaceae</taxon>
        <taxon>Stakelama</taxon>
    </lineage>
</organism>
<dbReference type="InterPro" id="IPR003746">
    <property type="entry name" value="DUF167"/>
</dbReference>
<dbReference type="EMBL" id="JACIJI010000001">
    <property type="protein sequence ID" value="MBB5717717.1"/>
    <property type="molecule type" value="Genomic_DNA"/>
</dbReference>
<dbReference type="SMART" id="SM01152">
    <property type="entry name" value="DUF167"/>
    <property type="match status" value="1"/>
</dbReference>